<evidence type="ECO:0000313" key="8">
    <source>
        <dbReference type="EMBL" id="GID12573.1"/>
    </source>
</evidence>
<feature type="transmembrane region" description="Helical" evidence="6">
    <location>
        <begin position="83"/>
        <end position="104"/>
    </location>
</feature>
<proteinExistence type="inferred from homology"/>
<comment type="subcellular location">
    <subcellularLocation>
        <location evidence="1">Membrane</location>
        <topology evidence="1">Multi-pass membrane protein</topology>
    </subcellularLocation>
</comment>
<keyword evidence="9" id="KW-1185">Reference proteome</keyword>
<dbReference type="Pfam" id="PF00892">
    <property type="entry name" value="EamA"/>
    <property type="match status" value="2"/>
</dbReference>
<feature type="transmembrane region" description="Helical" evidence="6">
    <location>
        <begin position="57"/>
        <end position="77"/>
    </location>
</feature>
<dbReference type="GO" id="GO:0016020">
    <property type="term" value="C:membrane"/>
    <property type="evidence" value="ECO:0007669"/>
    <property type="project" value="UniProtKB-SubCell"/>
</dbReference>
<evidence type="ECO:0000256" key="1">
    <source>
        <dbReference type="ARBA" id="ARBA00004141"/>
    </source>
</evidence>
<dbReference type="InterPro" id="IPR050638">
    <property type="entry name" value="AA-Vitamin_Transporters"/>
</dbReference>
<reference evidence="8" key="1">
    <citation type="submission" date="2021-01" db="EMBL/GenBank/DDBJ databases">
        <title>Whole genome shotgun sequence of Actinocatenispora rupis NBRC 107355.</title>
        <authorList>
            <person name="Komaki H."/>
            <person name="Tamura T."/>
        </authorList>
    </citation>
    <scope>NUCLEOTIDE SEQUENCE</scope>
    <source>
        <strain evidence="8">NBRC 107355</strain>
    </source>
</reference>
<organism evidence="8 9">
    <name type="scientific">Actinocatenispora rupis</name>
    <dbReference type="NCBI Taxonomy" id="519421"/>
    <lineage>
        <taxon>Bacteria</taxon>
        <taxon>Bacillati</taxon>
        <taxon>Actinomycetota</taxon>
        <taxon>Actinomycetes</taxon>
        <taxon>Micromonosporales</taxon>
        <taxon>Micromonosporaceae</taxon>
        <taxon>Actinocatenispora</taxon>
    </lineage>
</organism>
<dbReference type="Gene3D" id="1.10.3730.20">
    <property type="match status" value="1"/>
</dbReference>
<dbReference type="InterPro" id="IPR000620">
    <property type="entry name" value="EamA_dom"/>
</dbReference>
<evidence type="ECO:0000256" key="3">
    <source>
        <dbReference type="ARBA" id="ARBA00022692"/>
    </source>
</evidence>
<feature type="transmembrane region" description="Helical" evidence="6">
    <location>
        <begin position="199"/>
        <end position="222"/>
    </location>
</feature>
<feature type="transmembrane region" description="Helical" evidence="6">
    <location>
        <begin position="261"/>
        <end position="278"/>
    </location>
</feature>
<feature type="domain" description="EamA" evidence="7">
    <location>
        <begin position="2"/>
        <end position="130"/>
    </location>
</feature>
<evidence type="ECO:0000256" key="4">
    <source>
        <dbReference type="ARBA" id="ARBA00022989"/>
    </source>
</evidence>
<sequence length="295" mass="30377">MRWSLVAAVAPVAWGTNYFVTHEYLPADKPLWGAAIRALPAGLLLLAVRRRRPHGDWWWKSAVLGVLNTGAFFVLIYLSSHLLATSVAATIMAVSPVVLALLAWPVVAERPTVPALAGAAVGVAGTCLMLLTGAVPVDPFGVAASVGAMLMSSVGYLLAKRWSARVDVLASTSWQLVAGGVLLVPVACLAEGAPPVLGPAALAGFGYVTVVATAVAFTAWFAGLRHLPAAAVGLIGLLNPVTGVLLGTLVAGDTITPRQGLGLGLVLVGLLLGQPVVARLRRTVRAPAVDRSCGW</sequence>
<evidence type="ECO:0000256" key="5">
    <source>
        <dbReference type="ARBA" id="ARBA00023136"/>
    </source>
</evidence>
<evidence type="ECO:0000259" key="7">
    <source>
        <dbReference type="Pfam" id="PF00892"/>
    </source>
</evidence>
<comment type="caution">
    <text evidence="8">The sequence shown here is derived from an EMBL/GenBank/DDBJ whole genome shotgun (WGS) entry which is preliminary data.</text>
</comment>
<accession>A0A8J3JD16</accession>
<dbReference type="PANTHER" id="PTHR32322:SF2">
    <property type="entry name" value="EAMA DOMAIN-CONTAINING PROTEIN"/>
    <property type="match status" value="1"/>
</dbReference>
<feature type="transmembrane region" description="Helical" evidence="6">
    <location>
        <begin position="229"/>
        <end position="249"/>
    </location>
</feature>
<dbReference type="EMBL" id="BOMB01000019">
    <property type="protein sequence ID" value="GID12573.1"/>
    <property type="molecule type" value="Genomic_DNA"/>
</dbReference>
<protein>
    <submittedName>
        <fullName evidence="8">ABC transporter permease</fullName>
    </submittedName>
</protein>
<dbReference type="InterPro" id="IPR037185">
    <property type="entry name" value="EmrE-like"/>
</dbReference>
<feature type="transmembrane region" description="Helical" evidence="6">
    <location>
        <begin position="166"/>
        <end position="187"/>
    </location>
</feature>
<feature type="transmembrane region" description="Helical" evidence="6">
    <location>
        <begin position="116"/>
        <end position="134"/>
    </location>
</feature>
<evidence type="ECO:0000256" key="6">
    <source>
        <dbReference type="SAM" id="Phobius"/>
    </source>
</evidence>
<keyword evidence="4 6" id="KW-1133">Transmembrane helix</keyword>
<dbReference type="Proteomes" id="UP000612808">
    <property type="component" value="Unassembled WGS sequence"/>
</dbReference>
<keyword evidence="5 6" id="KW-0472">Membrane</keyword>
<dbReference type="PANTHER" id="PTHR32322">
    <property type="entry name" value="INNER MEMBRANE TRANSPORTER"/>
    <property type="match status" value="1"/>
</dbReference>
<feature type="domain" description="EamA" evidence="7">
    <location>
        <begin position="140"/>
        <end position="272"/>
    </location>
</feature>
<evidence type="ECO:0000256" key="2">
    <source>
        <dbReference type="ARBA" id="ARBA00007362"/>
    </source>
</evidence>
<dbReference type="AlphaFoldDB" id="A0A8J3JD16"/>
<evidence type="ECO:0000313" key="9">
    <source>
        <dbReference type="Proteomes" id="UP000612808"/>
    </source>
</evidence>
<gene>
    <name evidence="8" type="ORF">Aru02nite_34620</name>
</gene>
<name>A0A8J3JD16_9ACTN</name>
<comment type="similarity">
    <text evidence="2">Belongs to the EamA transporter family.</text>
</comment>
<feature type="transmembrane region" description="Helical" evidence="6">
    <location>
        <begin position="140"/>
        <end position="159"/>
    </location>
</feature>
<keyword evidence="3 6" id="KW-0812">Transmembrane</keyword>
<dbReference type="SUPFAM" id="SSF103481">
    <property type="entry name" value="Multidrug resistance efflux transporter EmrE"/>
    <property type="match status" value="2"/>
</dbReference>